<reference evidence="2" key="1">
    <citation type="submission" date="2021-04" db="EMBL/GenBank/DDBJ databases">
        <title>Whole genome sequencing of Enterococci isolates from hospitalized patients.</title>
        <authorList>
            <person name="Ogoti B.M."/>
            <person name="Onyambu F.G."/>
        </authorList>
    </citation>
    <scope>NUCLEOTIDE SEQUENCE</scope>
    <source>
        <strain evidence="2">242</strain>
    </source>
</reference>
<dbReference type="InterPro" id="IPR035940">
    <property type="entry name" value="CAP_sf"/>
</dbReference>
<dbReference type="SUPFAM" id="SSF55797">
    <property type="entry name" value="PR-1-like"/>
    <property type="match status" value="1"/>
</dbReference>
<sequence length="38" mass="4468">MEGWLNSKGHRDAMLNEEFTGLGVGVYKNYYTQNFIKR</sequence>
<evidence type="ECO:0000259" key="1">
    <source>
        <dbReference type="Pfam" id="PF00188"/>
    </source>
</evidence>
<dbReference type="EMBL" id="JAGTPW010000022">
    <property type="protein sequence ID" value="MBR8644979.1"/>
    <property type="molecule type" value="Genomic_DNA"/>
</dbReference>
<accession>A0A941FJ62</accession>
<name>A0A941FJ62_9BACI</name>
<evidence type="ECO:0000313" key="2">
    <source>
        <dbReference type="EMBL" id="MBR8644979.1"/>
    </source>
</evidence>
<dbReference type="InterPro" id="IPR014044">
    <property type="entry name" value="CAP_dom"/>
</dbReference>
<dbReference type="AlphaFoldDB" id="A0A941FJ62"/>
<comment type="caution">
    <text evidence="2">The sequence shown here is derived from an EMBL/GenBank/DDBJ whole genome shotgun (WGS) entry which is preliminary data.</text>
</comment>
<evidence type="ECO:0000313" key="3">
    <source>
        <dbReference type="Proteomes" id="UP000680045"/>
    </source>
</evidence>
<dbReference type="Gene3D" id="3.40.33.10">
    <property type="entry name" value="CAP"/>
    <property type="match status" value="1"/>
</dbReference>
<dbReference type="Pfam" id="PF00188">
    <property type="entry name" value="CAP"/>
    <property type="match status" value="1"/>
</dbReference>
<feature type="domain" description="SCP" evidence="1">
    <location>
        <begin position="1"/>
        <end position="34"/>
    </location>
</feature>
<protein>
    <recommendedName>
        <fullName evidence="1">SCP domain-containing protein</fullName>
    </recommendedName>
</protein>
<organism evidence="2 3">
    <name type="scientific">Peribacillus frigoritolerans</name>
    <dbReference type="NCBI Taxonomy" id="450367"/>
    <lineage>
        <taxon>Bacteria</taxon>
        <taxon>Bacillati</taxon>
        <taxon>Bacillota</taxon>
        <taxon>Bacilli</taxon>
        <taxon>Bacillales</taxon>
        <taxon>Bacillaceae</taxon>
        <taxon>Peribacillus</taxon>
    </lineage>
</organism>
<gene>
    <name evidence="2" type="ORF">KEH51_13740</name>
</gene>
<proteinExistence type="predicted"/>
<dbReference type="Proteomes" id="UP000680045">
    <property type="component" value="Unassembled WGS sequence"/>
</dbReference>